<comment type="caution">
    <text evidence="4">The sequence shown here is derived from an EMBL/GenBank/DDBJ whole genome shotgun (WGS) entry which is preliminary data.</text>
</comment>
<dbReference type="InterPro" id="IPR009057">
    <property type="entry name" value="Homeodomain-like_sf"/>
</dbReference>
<evidence type="ECO:0000256" key="2">
    <source>
        <dbReference type="PROSITE-ProRule" id="PRU00335"/>
    </source>
</evidence>
<feature type="DNA-binding region" description="H-T-H motif" evidence="2">
    <location>
        <begin position="45"/>
        <end position="64"/>
    </location>
</feature>
<proteinExistence type="predicted"/>
<protein>
    <submittedName>
        <fullName evidence="4">TetR/AcrR family transcriptional regulator</fullName>
    </submittedName>
</protein>
<dbReference type="Gene3D" id="1.10.357.10">
    <property type="entry name" value="Tetracycline Repressor, domain 2"/>
    <property type="match status" value="1"/>
</dbReference>
<keyword evidence="1 2" id="KW-0238">DNA-binding</keyword>
<dbReference type="PANTHER" id="PTHR30055">
    <property type="entry name" value="HTH-TYPE TRANSCRIPTIONAL REGULATOR RUTR"/>
    <property type="match status" value="1"/>
</dbReference>
<dbReference type="SUPFAM" id="SSF46689">
    <property type="entry name" value="Homeodomain-like"/>
    <property type="match status" value="1"/>
</dbReference>
<evidence type="ECO:0000256" key="1">
    <source>
        <dbReference type="ARBA" id="ARBA00023125"/>
    </source>
</evidence>
<dbReference type="EMBL" id="JBHLTM010000046">
    <property type="protein sequence ID" value="MFC0685331.1"/>
    <property type="molecule type" value="Genomic_DNA"/>
</dbReference>
<accession>A0ABV6S7Z4</accession>
<dbReference type="PRINTS" id="PR00455">
    <property type="entry name" value="HTHTETR"/>
</dbReference>
<keyword evidence="5" id="KW-1185">Reference proteome</keyword>
<evidence type="ECO:0000313" key="4">
    <source>
        <dbReference type="EMBL" id="MFC0685331.1"/>
    </source>
</evidence>
<feature type="domain" description="HTH tetR-type" evidence="3">
    <location>
        <begin position="22"/>
        <end position="82"/>
    </location>
</feature>
<evidence type="ECO:0000259" key="3">
    <source>
        <dbReference type="PROSITE" id="PS50977"/>
    </source>
</evidence>
<dbReference type="InterPro" id="IPR050109">
    <property type="entry name" value="HTH-type_TetR-like_transc_reg"/>
</dbReference>
<sequence length="207" mass="22750">MLPTAAPWERRLDAVSVVERSLSPKMAILDAAIRLFCRDGIGATGIDAVVREAGVARMTIYNHFGSKDGLVVAALERESAAWRTWFFARLAALQLPPREKLLAVFDILTEWFERDDYFGCALMNAVLEVRNNSEALMAVTMAHKKPVLEQLRAIAVAAGVRDPFRFTEQFDLIMNGAIVNALFTGSTNPAQDAKSVVAALIDTQIQA</sequence>
<dbReference type="PROSITE" id="PS50977">
    <property type="entry name" value="HTH_TETR_2"/>
    <property type="match status" value="1"/>
</dbReference>
<dbReference type="Pfam" id="PF00440">
    <property type="entry name" value="TetR_N"/>
    <property type="match status" value="1"/>
</dbReference>
<evidence type="ECO:0000313" key="5">
    <source>
        <dbReference type="Proteomes" id="UP001589858"/>
    </source>
</evidence>
<dbReference type="InterPro" id="IPR036271">
    <property type="entry name" value="Tet_transcr_reg_TetR-rel_C_sf"/>
</dbReference>
<reference evidence="4 5" key="1">
    <citation type="submission" date="2024-09" db="EMBL/GenBank/DDBJ databases">
        <authorList>
            <person name="Sun Q."/>
            <person name="Mori K."/>
        </authorList>
    </citation>
    <scope>NUCLEOTIDE SEQUENCE [LARGE SCALE GENOMIC DNA]</scope>
    <source>
        <strain evidence="4 5">CICC 11035S</strain>
    </source>
</reference>
<organism evidence="4 5">
    <name type="scientific">Novosphingobium clariflavum</name>
    <dbReference type="NCBI Taxonomy" id="2029884"/>
    <lineage>
        <taxon>Bacteria</taxon>
        <taxon>Pseudomonadati</taxon>
        <taxon>Pseudomonadota</taxon>
        <taxon>Alphaproteobacteria</taxon>
        <taxon>Sphingomonadales</taxon>
        <taxon>Sphingomonadaceae</taxon>
        <taxon>Novosphingobium</taxon>
    </lineage>
</organism>
<name>A0ABV6S7Z4_9SPHN</name>
<dbReference type="InterPro" id="IPR001647">
    <property type="entry name" value="HTH_TetR"/>
</dbReference>
<gene>
    <name evidence="4" type="ORF">ACFFF8_12050</name>
</gene>
<dbReference type="RefSeq" id="WP_267223530.1">
    <property type="nucleotide sequence ID" value="NZ_JAPCWC010000024.1"/>
</dbReference>
<dbReference type="Proteomes" id="UP001589858">
    <property type="component" value="Unassembled WGS sequence"/>
</dbReference>
<dbReference type="PANTHER" id="PTHR30055:SF200">
    <property type="entry name" value="HTH-TYPE TRANSCRIPTIONAL REPRESSOR BDCR"/>
    <property type="match status" value="1"/>
</dbReference>
<dbReference type="SUPFAM" id="SSF48498">
    <property type="entry name" value="Tetracyclin repressor-like, C-terminal domain"/>
    <property type="match status" value="1"/>
</dbReference>